<keyword evidence="1" id="KW-0812">Transmembrane</keyword>
<evidence type="ECO:0000313" key="2">
    <source>
        <dbReference type="EMBL" id="GEU45465.1"/>
    </source>
</evidence>
<feature type="transmembrane region" description="Helical" evidence="1">
    <location>
        <begin position="242"/>
        <end position="260"/>
    </location>
</feature>
<comment type="caution">
    <text evidence="2">The sequence shown here is derived from an EMBL/GenBank/DDBJ whole genome shotgun (WGS) entry which is preliminary data.</text>
</comment>
<keyword evidence="1" id="KW-0472">Membrane</keyword>
<gene>
    <name evidence="2" type="ORF">Tci_017443</name>
</gene>
<organism evidence="2">
    <name type="scientific">Tanacetum cinerariifolium</name>
    <name type="common">Dalmatian daisy</name>
    <name type="synonym">Chrysanthemum cinerariifolium</name>
    <dbReference type="NCBI Taxonomy" id="118510"/>
    <lineage>
        <taxon>Eukaryota</taxon>
        <taxon>Viridiplantae</taxon>
        <taxon>Streptophyta</taxon>
        <taxon>Embryophyta</taxon>
        <taxon>Tracheophyta</taxon>
        <taxon>Spermatophyta</taxon>
        <taxon>Magnoliopsida</taxon>
        <taxon>eudicotyledons</taxon>
        <taxon>Gunneridae</taxon>
        <taxon>Pentapetalae</taxon>
        <taxon>asterids</taxon>
        <taxon>campanulids</taxon>
        <taxon>Asterales</taxon>
        <taxon>Asteraceae</taxon>
        <taxon>Asteroideae</taxon>
        <taxon>Anthemideae</taxon>
        <taxon>Anthemidinae</taxon>
        <taxon>Tanacetum</taxon>
    </lineage>
</organism>
<name>A0A6L2KBP0_TANCI</name>
<proteinExistence type="predicted"/>
<accession>A0A6L2KBP0</accession>
<dbReference type="AlphaFoldDB" id="A0A6L2KBP0"/>
<reference evidence="2" key="1">
    <citation type="journal article" date="2019" name="Sci. Rep.">
        <title>Draft genome of Tanacetum cinerariifolium, the natural source of mosquito coil.</title>
        <authorList>
            <person name="Yamashiro T."/>
            <person name="Shiraishi A."/>
            <person name="Satake H."/>
            <person name="Nakayama K."/>
        </authorList>
    </citation>
    <scope>NUCLEOTIDE SEQUENCE</scope>
</reference>
<evidence type="ECO:0000256" key="1">
    <source>
        <dbReference type="SAM" id="Phobius"/>
    </source>
</evidence>
<sequence>MFGNQFFCSFEPEANLDKELVMHQGYLLGRSYHGYDSISLLNCYGVRWQVEVKQTCANAMFVVRPIWSDFVNKKVLCFGRCLLNVTDRSRRAQTLQLVFVPKVYSTSQSDTTDLFIKDKECEVFIGKISSVNRPKTFNLAFFGPDWWSMMDELAIRPGQYFALTLVCRGKFSIMVFNNAGEALTACENYASYVLRNLNYHIGQEPGAWLDLDYGVASGFGFILARTQVWRMDSYALKFADDILLGIFMNVLAVILVFRVTRSTRSLIHATTQIQAWGKPVWTSVDDVLLLAPVLKHVVSSLVA</sequence>
<protein>
    <submittedName>
        <fullName evidence="2">Uncharacterized protein</fullName>
    </submittedName>
</protein>
<keyword evidence="1" id="KW-1133">Transmembrane helix</keyword>
<dbReference type="EMBL" id="BKCJ010001989">
    <property type="protein sequence ID" value="GEU45465.1"/>
    <property type="molecule type" value="Genomic_DNA"/>
</dbReference>